<feature type="domain" description="F-box" evidence="2">
    <location>
        <begin position="3"/>
        <end position="49"/>
    </location>
</feature>
<accession>A0AAN7KQE8</accession>
<dbReference type="InterPro" id="IPR011043">
    <property type="entry name" value="Gal_Oxase/kelch_b-propeller"/>
</dbReference>
<evidence type="ECO:0000313" key="4">
    <source>
        <dbReference type="Proteomes" id="UP001345219"/>
    </source>
</evidence>
<proteinExistence type="predicted"/>
<dbReference type="PANTHER" id="PTHR31672">
    <property type="entry name" value="BNACNNG10540D PROTEIN"/>
    <property type="match status" value="1"/>
</dbReference>
<keyword evidence="1" id="KW-0812">Transmembrane</keyword>
<keyword evidence="1" id="KW-1133">Transmembrane helix</keyword>
<evidence type="ECO:0000259" key="2">
    <source>
        <dbReference type="PROSITE" id="PS50181"/>
    </source>
</evidence>
<dbReference type="InterPro" id="IPR001810">
    <property type="entry name" value="F-box_dom"/>
</dbReference>
<dbReference type="SMART" id="SM00256">
    <property type="entry name" value="FBOX"/>
    <property type="match status" value="1"/>
</dbReference>
<protein>
    <recommendedName>
        <fullName evidence="2">F-box domain-containing protein</fullName>
    </recommendedName>
</protein>
<dbReference type="Gene3D" id="1.20.1280.50">
    <property type="match status" value="1"/>
</dbReference>
<dbReference type="InterPro" id="IPR050796">
    <property type="entry name" value="SCF_F-box_component"/>
</dbReference>
<dbReference type="PROSITE" id="PS50181">
    <property type="entry name" value="FBOX"/>
    <property type="match status" value="1"/>
</dbReference>
<dbReference type="PANTHER" id="PTHR31672:SF12">
    <property type="entry name" value="F-BOX DOMAIN-CONTAINING PROTEIN"/>
    <property type="match status" value="1"/>
</dbReference>
<dbReference type="AlphaFoldDB" id="A0AAN7KQE8"/>
<keyword evidence="4" id="KW-1185">Reference proteome</keyword>
<sequence length="358" mass="40927">MDPRIWGKLPRELLEHILSFLPLKTFLNLRSTCKHFNSLIFSPSFISKHSASSLPSFLLLSHPQSSQKFSLYDSSLGNWCSSFLWSSQLLPGNSKSSTLLSISNGLFCLSLPGSFAFLVCNFLTKCSRKIDYPSFPFSFVFLTFVSTGLGYQIFVTTHSTAFLYDSRFHLWRRFRLDAHDPILSDSSYQGGVYFNGSLYFTVSDSGPFSILCLNPGNGKLDSQAIDLPENLTFLRLVSDGERKLYMVGGVGTNGISRMMKLWELDGDGEGRKRWIEVGILPELMCRKFMSVCYHTYEHVYCLWHRGMICICCYTWPEILYYKVGRGTWHWLPKCPSLPEKWSCGFRWFSFLPEISAAV</sequence>
<evidence type="ECO:0000256" key="1">
    <source>
        <dbReference type="SAM" id="Phobius"/>
    </source>
</evidence>
<dbReference type="SUPFAM" id="SSF50965">
    <property type="entry name" value="Galactose oxidase, central domain"/>
    <property type="match status" value="1"/>
</dbReference>
<dbReference type="FunFam" id="1.20.1280.50:FF:000085">
    <property type="entry name" value="F-box domain containing protein"/>
    <property type="match status" value="1"/>
</dbReference>
<evidence type="ECO:0000313" key="3">
    <source>
        <dbReference type="EMBL" id="KAK4767710.1"/>
    </source>
</evidence>
<dbReference type="SUPFAM" id="SSF81383">
    <property type="entry name" value="F-box domain"/>
    <property type="match status" value="1"/>
</dbReference>
<comment type="caution">
    <text evidence="3">The sequence shown here is derived from an EMBL/GenBank/DDBJ whole genome shotgun (WGS) entry which is preliminary data.</text>
</comment>
<dbReference type="InterPro" id="IPR036047">
    <property type="entry name" value="F-box-like_dom_sf"/>
</dbReference>
<dbReference type="EMBL" id="JAXIOK010000006">
    <property type="protein sequence ID" value="KAK4767710.1"/>
    <property type="molecule type" value="Genomic_DNA"/>
</dbReference>
<dbReference type="Pfam" id="PF00646">
    <property type="entry name" value="F-box"/>
    <property type="match status" value="1"/>
</dbReference>
<dbReference type="Proteomes" id="UP001345219">
    <property type="component" value="Chromosome 3"/>
</dbReference>
<dbReference type="FunFam" id="2.120.10.80:FF:000169">
    <property type="entry name" value="F-box family protein"/>
    <property type="match status" value="1"/>
</dbReference>
<reference evidence="3 4" key="1">
    <citation type="journal article" date="2023" name="Hortic Res">
        <title>Pangenome of water caltrop reveals structural variations and asymmetric subgenome divergence after allopolyploidization.</title>
        <authorList>
            <person name="Zhang X."/>
            <person name="Chen Y."/>
            <person name="Wang L."/>
            <person name="Yuan Y."/>
            <person name="Fang M."/>
            <person name="Shi L."/>
            <person name="Lu R."/>
            <person name="Comes H.P."/>
            <person name="Ma Y."/>
            <person name="Chen Y."/>
            <person name="Huang G."/>
            <person name="Zhou Y."/>
            <person name="Zheng Z."/>
            <person name="Qiu Y."/>
        </authorList>
    </citation>
    <scope>NUCLEOTIDE SEQUENCE [LARGE SCALE GENOMIC DNA]</scope>
    <source>
        <tissue evidence="3">Roots</tissue>
    </source>
</reference>
<feature type="transmembrane region" description="Helical" evidence="1">
    <location>
        <begin position="99"/>
        <end position="123"/>
    </location>
</feature>
<organism evidence="3 4">
    <name type="scientific">Trapa incisa</name>
    <dbReference type="NCBI Taxonomy" id="236973"/>
    <lineage>
        <taxon>Eukaryota</taxon>
        <taxon>Viridiplantae</taxon>
        <taxon>Streptophyta</taxon>
        <taxon>Embryophyta</taxon>
        <taxon>Tracheophyta</taxon>
        <taxon>Spermatophyta</taxon>
        <taxon>Magnoliopsida</taxon>
        <taxon>eudicotyledons</taxon>
        <taxon>Gunneridae</taxon>
        <taxon>Pentapetalae</taxon>
        <taxon>rosids</taxon>
        <taxon>malvids</taxon>
        <taxon>Myrtales</taxon>
        <taxon>Lythraceae</taxon>
        <taxon>Trapa</taxon>
    </lineage>
</organism>
<gene>
    <name evidence="3" type="ORF">SAY87_002851</name>
</gene>
<keyword evidence="1" id="KW-0472">Membrane</keyword>
<name>A0AAN7KQE8_9MYRT</name>
<feature type="transmembrane region" description="Helical" evidence="1">
    <location>
        <begin position="135"/>
        <end position="154"/>
    </location>
</feature>